<sequence length="1599" mass="181392">MIGGADPSVMSKSASEAASSLARSSFSQSPLISIIDPLFDKMTQSTHIPSFVYHIFLLQLFIQLAYISSWPFHTDLWYQNDISKSFLLYFGCIASFSPLFKTKDDLIISFIIYTIIFVINLFSFIFQVLFFHKYRQFNKKSLYPTRILMELFTLILMIPFGHITGTLFIKLTVDKDASIINIVLFVISFIELILTISFFYCFSSLFGSSVYLSLSPFDAFNHSLYVNLCFISSIFILLGKCFEFFPKWSEQALIAIHIVFMIYMIIEFGRSPFVKYSSNVLFMGICIGSASNDLMRFISGFFTNINGLISFIVFIVLIILGFVSSIIYFFLMTRKMKKSLLFESNTDDKNYIPTEDEKIERLLFLKLDSNEKKALQYLDYIISNHVVSFLDFLIFKFITQNYGSTSTLCHCIRIVVCLPCSGRNLNLLYNEAVKRRDMKFNQRFLLSQVQKIKLLRQSASSTQIGERIKNLRQHTKELQNSMKGFWNETSPDLAFLMSTSAILKKTKSLWNETLAEFPNSIQYIEESIFFQIECNCDFISAIKSRHKIDLIESGKNFNVDLSFRQFVRSFPEYLKKGIIDAKGNFIYDQKTVKTGGNQSSTSTDSNSTGSSSKNFSTSSSSMSELEVAIEEGIGKVLINQSRIRLALQRATETKKANRYFTFLISTLFLFAAGFIISIALFIIFDSYFNGRLSIAERISLINQARLYLFETTLMIVYHWGQSVNVTQIDKVLEEILTQEDANEISSFMDAHLDVSYSMRAANFGFLLKTKYHDFLSDVAEQSRLGVDMYKYTAPIFEETSSINFTDYGKVYESNISYNLKTVITYMSFLCSILMGETNETILKSYYTDSRYFGTLITTIQYSTDSFDVIKDTLSIMSEDEAEASRELLKILSISLVLVYGAVSVILTVLMGVLYIKEIKKFATMLLDLPHKVKHESIQPIRKITNQLNNNEESLIENVESAGSKSITSIATLVIICILYVAIAVVIFFQIENIRIYNTNYMYLNLWQASSRIRKSYVAQLCLWISQAIILSNPLVNTTNFLNYENLKNLIEKDLKLLDEATTDMLQDSKDYPSPIGISDIIDKYTLQGSCEMNKNISSFHEQYRCGSLQNLLAFFLNIVDQVIAKLDQYSGYINGEIPSQIVHLANNHLIPLLIKIDDSWSVVGTDFQTAYMTNHILFFVIELVIEALTLLLSYYLMIVLNDSYIIVLTLLRRVNPVSVAASPELINYLLDKSTTQNSMTMSTSQAIIFNSTDSVLFLGTNGVVDILNPSVTTMFGYTPEQLLGQSVVTVFDEDSKSKSQIEQQIELMKNHQSALTYEDHTVCISDRDEKIPCCITIIGIVNADNEIESFVIILRDESELIAQQKQAEEAKKTSESLLYQILPRSIVVRLNQGEKDITFTVPSATIMFIDIVKFSDYAVSLTPQEIMGNLSLIFAGFDESITQYEMLTKIKLIGDVYMCAGGLFSPEEQPVTHAEQMIKFGHECLQVLEDSNVKLNAMLNVRIGINTGGPLIAGVLGTDKPTFDIIGDPINIASRLQSTDVPGRIQISQNTYELINQLDFLIEARGDVFLKGKGKQPAYFVSALKPFNMSSSNPDGKLE</sequence>
<dbReference type="InterPro" id="IPR050401">
    <property type="entry name" value="Cyclic_nucleotide_synthase"/>
</dbReference>
<dbReference type="CDD" id="cd07302">
    <property type="entry name" value="CHD"/>
    <property type="match status" value="1"/>
</dbReference>
<dbReference type="Gene3D" id="3.30.70.1230">
    <property type="entry name" value="Nucleotide cyclase"/>
    <property type="match status" value="1"/>
</dbReference>
<dbReference type="PANTHER" id="PTHR11920:SF335">
    <property type="entry name" value="GUANYLATE CYCLASE"/>
    <property type="match status" value="1"/>
</dbReference>
<evidence type="ECO:0000259" key="10">
    <source>
        <dbReference type="PROSITE" id="PS50125"/>
    </source>
</evidence>
<evidence type="ECO:0000313" key="11">
    <source>
        <dbReference type="EMBL" id="KAK8880564.1"/>
    </source>
</evidence>
<keyword evidence="5 8" id="KW-0472">Membrane</keyword>
<dbReference type="SMART" id="SM00091">
    <property type="entry name" value="PAS"/>
    <property type="match status" value="1"/>
</dbReference>
<evidence type="ECO:0000256" key="2">
    <source>
        <dbReference type="ARBA" id="ARBA00022692"/>
    </source>
</evidence>
<gene>
    <name evidence="11" type="ORF">M9Y10_003244</name>
</gene>
<feature type="transmembrane region" description="Helical" evidence="8">
    <location>
        <begin position="106"/>
        <end position="130"/>
    </location>
</feature>
<keyword evidence="6" id="KW-0456">Lyase</keyword>
<feature type="transmembrane region" description="Helical" evidence="8">
    <location>
        <begin position="308"/>
        <end position="331"/>
    </location>
</feature>
<dbReference type="PROSITE" id="PS50112">
    <property type="entry name" value="PAS"/>
    <property type="match status" value="1"/>
</dbReference>
<evidence type="ECO:0000256" key="5">
    <source>
        <dbReference type="ARBA" id="ARBA00023136"/>
    </source>
</evidence>
<evidence type="ECO:0000256" key="4">
    <source>
        <dbReference type="ARBA" id="ARBA00022989"/>
    </source>
</evidence>
<evidence type="ECO:0000256" key="8">
    <source>
        <dbReference type="SAM" id="Phobius"/>
    </source>
</evidence>
<dbReference type="Pfam" id="PF00211">
    <property type="entry name" value="Guanylate_cyc"/>
    <property type="match status" value="1"/>
</dbReference>
<evidence type="ECO:0000256" key="7">
    <source>
        <dbReference type="SAM" id="MobiDB-lite"/>
    </source>
</evidence>
<keyword evidence="2 8" id="KW-0812">Transmembrane</keyword>
<evidence type="ECO:0000256" key="6">
    <source>
        <dbReference type="ARBA" id="ARBA00023239"/>
    </source>
</evidence>
<feature type="transmembrane region" description="Helical" evidence="8">
    <location>
        <begin position="51"/>
        <end position="70"/>
    </location>
</feature>
<dbReference type="SUPFAM" id="SSF55073">
    <property type="entry name" value="Nucleotide cyclase"/>
    <property type="match status" value="1"/>
</dbReference>
<reference evidence="11 12" key="1">
    <citation type="submission" date="2024-04" db="EMBL/GenBank/DDBJ databases">
        <title>Tritrichomonas musculus Genome.</title>
        <authorList>
            <person name="Alves-Ferreira E."/>
            <person name="Grigg M."/>
            <person name="Lorenzi H."/>
            <person name="Galac M."/>
        </authorList>
    </citation>
    <scope>NUCLEOTIDE SEQUENCE [LARGE SCALE GENOMIC DNA]</scope>
    <source>
        <strain evidence="11 12">EAF2021</strain>
    </source>
</reference>
<feature type="domain" description="PAS" evidence="9">
    <location>
        <begin position="1240"/>
        <end position="1297"/>
    </location>
</feature>
<dbReference type="InterPro" id="IPR029787">
    <property type="entry name" value="Nucleotide_cyclase"/>
</dbReference>
<dbReference type="InterPro" id="IPR000014">
    <property type="entry name" value="PAS"/>
</dbReference>
<dbReference type="SMART" id="SM00044">
    <property type="entry name" value="CYCc"/>
    <property type="match status" value="1"/>
</dbReference>
<feature type="transmembrane region" description="Helical" evidence="8">
    <location>
        <begin position="890"/>
        <end position="915"/>
    </location>
</feature>
<feature type="transmembrane region" description="Helical" evidence="8">
    <location>
        <begin position="251"/>
        <end position="268"/>
    </location>
</feature>
<evidence type="ECO:0000256" key="1">
    <source>
        <dbReference type="ARBA" id="ARBA00004370"/>
    </source>
</evidence>
<feature type="region of interest" description="Disordered" evidence="7">
    <location>
        <begin position="594"/>
        <end position="618"/>
    </location>
</feature>
<dbReference type="InterPro" id="IPR035965">
    <property type="entry name" value="PAS-like_dom_sf"/>
</dbReference>
<proteinExistence type="predicted"/>
<comment type="caution">
    <text evidence="11">The sequence shown here is derived from an EMBL/GenBank/DDBJ whole genome shotgun (WGS) entry which is preliminary data.</text>
</comment>
<dbReference type="InterPro" id="IPR001054">
    <property type="entry name" value="A/G_cyclase"/>
</dbReference>
<evidence type="ECO:0000313" key="12">
    <source>
        <dbReference type="Proteomes" id="UP001470230"/>
    </source>
</evidence>
<dbReference type="Proteomes" id="UP001470230">
    <property type="component" value="Unassembled WGS sequence"/>
</dbReference>
<dbReference type="SUPFAM" id="SSF55785">
    <property type="entry name" value="PYP-like sensor domain (PAS domain)"/>
    <property type="match status" value="1"/>
</dbReference>
<keyword evidence="3" id="KW-0547">Nucleotide-binding</keyword>
<dbReference type="PANTHER" id="PTHR11920">
    <property type="entry name" value="GUANYLYL CYCLASE"/>
    <property type="match status" value="1"/>
</dbReference>
<feature type="transmembrane region" description="Helical" evidence="8">
    <location>
        <begin position="659"/>
        <end position="684"/>
    </location>
</feature>
<feature type="transmembrane region" description="Helical" evidence="8">
    <location>
        <begin position="82"/>
        <end position="100"/>
    </location>
</feature>
<keyword evidence="12" id="KW-1185">Reference proteome</keyword>
<feature type="transmembrane region" description="Helical" evidence="8">
    <location>
        <begin position="966"/>
        <end position="988"/>
    </location>
</feature>
<feature type="transmembrane region" description="Helical" evidence="8">
    <location>
        <begin position="151"/>
        <end position="173"/>
    </location>
</feature>
<dbReference type="EMBL" id="JAPFFF010000010">
    <property type="protein sequence ID" value="KAK8880564.1"/>
    <property type="molecule type" value="Genomic_DNA"/>
</dbReference>
<evidence type="ECO:0000259" key="9">
    <source>
        <dbReference type="PROSITE" id="PS50112"/>
    </source>
</evidence>
<evidence type="ECO:0000256" key="3">
    <source>
        <dbReference type="ARBA" id="ARBA00022741"/>
    </source>
</evidence>
<dbReference type="Gene3D" id="3.30.450.20">
    <property type="entry name" value="PAS domain"/>
    <property type="match status" value="1"/>
</dbReference>
<feature type="transmembrane region" description="Helical" evidence="8">
    <location>
        <begin position="224"/>
        <end position="245"/>
    </location>
</feature>
<dbReference type="CDD" id="cd00130">
    <property type="entry name" value="PAS"/>
    <property type="match status" value="1"/>
</dbReference>
<feature type="transmembrane region" description="Helical" evidence="8">
    <location>
        <begin position="1176"/>
        <end position="1197"/>
    </location>
</feature>
<dbReference type="NCBIfam" id="TIGR00229">
    <property type="entry name" value="sensory_box"/>
    <property type="match status" value="1"/>
</dbReference>
<feature type="transmembrane region" description="Helical" evidence="8">
    <location>
        <begin position="704"/>
        <end position="720"/>
    </location>
</feature>
<protein>
    <recommendedName>
        <fullName evidence="13">Adenylate and Guanylate cyclase catalytic domain containing protein</fullName>
    </recommendedName>
</protein>
<dbReference type="Pfam" id="PF13426">
    <property type="entry name" value="PAS_9"/>
    <property type="match status" value="1"/>
</dbReference>
<feature type="domain" description="Guanylate cyclase" evidence="10">
    <location>
        <begin position="1405"/>
        <end position="1537"/>
    </location>
</feature>
<dbReference type="PROSITE" id="PS50125">
    <property type="entry name" value="GUANYLATE_CYCLASE_2"/>
    <property type="match status" value="1"/>
</dbReference>
<feature type="transmembrane region" description="Helical" evidence="8">
    <location>
        <begin position="179"/>
        <end position="212"/>
    </location>
</feature>
<comment type="subcellular location">
    <subcellularLocation>
        <location evidence="1">Membrane</location>
    </subcellularLocation>
</comment>
<name>A0ABR2JP05_9EUKA</name>
<organism evidence="11 12">
    <name type="scientific">Tritrichomonas musculus</name>
    <dbReference type="NCBI Taxonomy" id="1915356"/>
    <lineage>
        <taxon>Eukaryota</taxon>
        <taxon>Metamonada</taxon>
        <taxon>Parabasalia</taxon>
        <taxon>Tritrichomonadida</taxon>
        <taxon>Tritrichomonadidae</taxon>
        <taxon>Tritrichomonas</taxon>
    </lineage>
</organism>
<evidence type="ECO:0008006" key="13">
    <source>
        <dbReference type="Google" id="ProtNLM"/>
    </source>
</evidence>
<accession>A0ABR2JP05</accession>
<keyword evidence="4 8" id="KW-1133">Transmembrane helix</keyword>